<feature type="region of interest" description="Disordered" evidence="2">
    <location>
        <begin position="55"/>
        <end position="87"/>
    </location>
</feature>
<evidence type="ECO:0000313" key="4">
    <source>
        <dbReference type="EMBL" id="EFJ50861.1"/>
    </source>
</evidence>
<keyword evidence="1" id="KW-0175">Coiled coil</keyword>
<dbReference type="OrthoDB" id="548306at2759"/>
<keyword evidence="5" id="KW-1185">Reference proteome</keyword>
<feature type="coiled-coil region" evidence="1">
    <location>
        <begin position="361"/>
        <end position="388"/>
    </location>
</feature>
<dbReference type="RefSeq" id="XP_002947873.1">
    <property type="nucleotide sequence ID" value="XM_002947827.1"/>
</dbReference>
<evidence type="ECO:0000256" key="1">
    <source>
        <dbReference type="SAM" id="Coils"/>
    </source>
</evidence>
<protein>
    <submittedName>
        <fullName evidence="4">Uncharacterized protein</fullName>
    </submittedName>
</protein>
<dbReference type="STRING" id="3068.D8TNK8"/>
<evidence type="ECO:0000313" key="5">
    <source>
        <dbReference type="Proteomes" id="UP000001058"/>
    </source>
</evidence>
<accession>D8TNK8</accession>
<reference evidence="4 5" key="1">
    <citation type="journal article" date="2010" name="Science">
        <title>Genomic analysis of organismal complexity in the multicellular green alga Volvox carteri.</title>
        <authorList>
            <person name="Prochnik S.E."/>
            <person name="Umen J."/>
            <person name="Nedelcu A.M."/>
            <person name="Hallmann A."/>
            <person name="Miller S.M."/>
            <person name="Nishii I."/>
            <person name="Ferris P."/>
            <person name="Kuo A."/>
            <person name="Mitros T."/>
            <person name="Fritz-Laylin L.K."/>
            <person name="Hellsten U."/>
            <person name="Chapman J."/>
            <person name="Simakov O."/>
            <person name="Rensing S.A."/>
            <person name="Terry A."/>
            <person name="Pangilinan J."/>
            <person name="Kapitonov V."/>
            <person name="Jurka J."/>
            <person name="Salamov A."/>
            <person name="Shapiro H."/>
            <person name="Schmutz J."/>
            <person name="Grimwood J."/>
            <person name="Lindquist E."/>
            <person name="Lucas S."/>
            <person name="Grigoriev I.V."/>
            <person name="Schmitt R."/>
            <person name="Kirk D."/>
            <person name="Rokhsar D.S."/>
        </authorList>
    </citation>
    <scope>NUCLEOTIDE SEQUENCE [LARGE SCALE GENOMIC DNA]</scope>
    <source>
        <strain evidence="5">f. Nagariensis / Eve</strain>
    </source>
</reference>
<proteinExistence type="predicted"/>
<evidence type="ECO:0000256" key="3">
    <source>
        <dbReference type="SAM" id="SignalP"/>
    </source>
</evidence>
<feature type="chain" id="PRO_5003123725" evidence="3">
    <location>
        <begin position="38"/>
        <end position="396"/>
    </location>
</feature>
<dbReference type="GeneID" id="9621132"/>
<dbReference type="KEGG" id="vcn:VOLCADRAFT_88213"/>
<feature type="compositionally biased region" description="Low complexity" evidence="2">
    <location>
        <begin position="55"/>
        <end position="75"/>
    </location>
</feature>
<gene>
    <name evidence="4" type="ORF">VOLCADRAFT_88213</name>
</gene>
<dbReference type="EMBL" id="GL378329">
    <property type="protein sequence ID" value="EFJ50861.1"/>
    <property type="molecule type" value="Genomic_DNA"/>
</dbReference>
<sequence>MTDRDGHRLGGRRPLYASYGFAFAILLLLLRPLPACSQQFSFDLFDNLLANMSPPGSSKKNNGNNGNNENGNNIHNNKEPGAPPTRRLTLQGAMDHLRQFTDPLIFGGDVRGSGGGFRRSGSGHATDGGSSGVGVGGSGGGPFFGFGGFRNSGGFGGLGSLGAFRGGRVGPVGGPRGGSLDFDPDSLRKSTEPLTGDEFQKFLDTISANVNSAAITSAAFNLASGTVYTVSGALSTASVALSLVPAIPNLFFGLFNLEVQAVSFLQDLQDNFQGLFLDELTNVLASVNALRERIRSGKSPRRACEKHTRRFIQMLETQLEQIRTVRALLKDLQENNPIAAALQRSGSSLQQAGADAAAGNLREAAGDLQAAQEAHQEAQDKFDEVTTAVIALAMGG</sequence>
<dbReference type="AlphaFoldDB" id="D8TNK8"/>
<evidence type="ECO:0000256" key="2">
    <source>
        <dbReference type="SAM" id="MobiDB-lite"/>
    </source>
</evidence>
<feature type="signal peptide" evidence="3">
    <location>
        <begin position="1"/>
        <end position="37"/>
    </location>
</feature>
<dbReference type="Proteomes" id="UP000001058">
    <property type="component" value="Unassembled WGS sequence"/>
</dbReference>
<keyword evidence="3" id="KW-0732">Signal</keyword>
<dbReference type="InParanoid" id="D8TNK8"/>
<organism evidence="5">
    <name type="scientific">Volvox carteri f. nagariensis</name>
    <dbReference type="NCBI Taxonomy" id="3068"/>
    <lineage>
        <taxon>Eukaryota</taxon>
        <taxon>Viridiplantae</taxon>
        <taxon>Chlorophyta</taxon>
        <taxon>core chlorophytes</taxon>
        <taxon>Chlorophyceae</taxon>
        <taxon>CS clade</taxon>
        <taxon>Chlamydomonadales</taxon>
        <taxon>Volvocaceae</taxon>
        <taxon>Volvox</taxon>
    </lineage>
</organism>
<feature type="region of interest" description="Disordered" evidence="2">
    <location>
        <begin position="115"/>
        <end position="134"/>
    </location>
</feature>
<name>D8TNK8_VOLCA</name>